<dbReference type="SUPFAM" id="SSF46689">
    <property type="entry name" value="Homeodomain-like"/>
    <property type="match status" value="1"/>
</dbReference>
<dbReference type="PRINTS" id="PR00455">
    <property type="entry name" value="HTHTETR"/>
</dbReference>
<keyword evidence="2" id="KW-0805">Transcription regulation</keyword>
<evidence type="ECO:0000256" key="3">
    <source>
        <dbReference type="ARBA" id="ARBA00023125"/>
    </source>
</evidence>
<dbReference type="Proteomes" id="UP000245754">
    <property type="component" value="Unassembled WGS sequence"/>
</dbReference>
<dbReference type="PANTHER" id="PTHR30055:SF234">
    <property type="entry name" value="HTH-TYPE TRANSCRIPTIONAL REGULATOR BETI"/>
    <property type="match status" value="1"/>
</dbReference>
<dbReference type="InterPro" id="IPR050109">
    <property type="entry name" value="HTH-type_TetR-like_transc_reg"/>
</dbReference>
<name>A0A316EPM5_9BURK</name>
<dbReference type="Gene3D" id="1.10.357.10">
    <property type="entry name" value="Tetracycline Repressor, domain 2"/>
    <property type="match status" value="1"/>
</dbReference>
<dbReference type="RefSeq" id="WP_109583911.1">
    <property type="nucleotide sequence ID" value="NZ_JACBYU010000004.1"/>
</dbReference>
<evidence type="ECO:0000256" key="1">
    <source>
        <dbReference type="ARBA" id="ARBA00022491"/>
    </source>
</evidence>
<dbReference type="AlphaFoldDB" id="A0A316EPM5"/>
<dbReference type="PROSITE" id="PS50977">
    <property type="entry name" value="HTH_TETR_2"/>
    <property type="match status" value="1"/>
</dbReference>
<gene>
    <name evidence="5" type="ORF">C7419_103139</name>
</gene>
<sequence>MSIFGRLSFKDQAFQLREDAILDAATRILAGKGFDLMTMDDVATEVGISKPSLYKHFKSKDALVGAAMIRLIDGALSFLDELPADLDAVGRLRALLEWALRVRLQGGLPFLPSTSPGVRDMLTRNVGYVTRVLKLNGQLKGLVAKAKAAGALDASLPDDVILFSYYSRTCDPAVEYLRIYAKLDDEAIVSHMLDVCFGGIGAQKRSR</sequence>
<dbReference type="InterPro" id="IPR009057">
    <property type="entry name" value="Homeodomain-like_sf"/>
</dbReference>
<organism evidence="5 6">
    <name type="scientific">Cupriavidus plantarum</name>
    <dbReference type="NCBI Taxonomy" id="942865"/>
    <lineage>
        <taxon>Bacteria</taxon>
        <taxon>Pseudomonadati</taxon>
        <taxon>Pseudomonadota</taxon>
        <taxon>Betaproteobacteria</taxon>
        <taxon>Burkholderiales</taxon>
        <taxon>Burkholderiaceae</taxon>
        <taxon>Cupriavidus</taxon>
    </lineage>
</organism>
<reference evidence="5 6" key="1">
    <citation type="submission" date="2018-05" db="EMBL/GenBank/DDBJ databases">
        <title>Genomic Encyclopedia of Type Strains, Phase IV (KMG-V): Genome sequencing to study the core and pangenomes of soil and plant-associated prokaryotes.</title>
        <authorList>
            <person name="Whitman W."/>
        </authorList>
    </citation>
    <scope>NUCLEOTIDE SEQUENCE [LARGE SCALE GENOMIC DNA]</scope>
    <source>
        <strain evidence="5 6">SLV-132</strain>
    </source>
</reference>
<evidence type="ECO:0000256" key="4">
    <source>
        <dbReference type="ARBA" id="ARBA00023163"/>
    </source>
</evidence>
<comment type="caution">
    <text evidence="5">The sequence shown here is derived from an EMBL/GenBank/DDBJ whole genome shotgun (WGS) entry which is preliminary data.</text>
</comment>
<keyword evidence="3" id="KW-0238">DNA-binding</keyword>
<evidence type="ECO:0000256" key="2">
    <source>
        <dbReference type="ARBA" id="ARBA00023015"/>
    </source>
</evidence>
<keyword evidence="1" id="KW-0678">Repressor</keyword>
<dbReference type="GO" id="GO:0000976">
    <property type="term" value="F:transcription cis-regulatory region binding"/>
    <property type="evidence" value="ECO:0007669"/>
    <property type="project" value="TreeGrafter"/>
</dbReference>
<keyword evidence="6" id="KW-1185">Reference proteome</keyword>
<keyword evidence="4" id="KW-0804">Transcription</keyword>
<dbReference type="PROSITE" id="PS01081">
    <property type="entry name" value="HTH_TETR_1"/>
    <property type="match status" value="1"/>
</dbReference>
<dbReference type="InterPro" id="IPR023772">
    <property type="entry name" value="DNA-bd_HTH_TetR-type_CS"/>
</dbReference>
<dbReference type="InterPro" id="IPR001647">
    <property type="entry name" value="HTH_TetR"/>
</dbReference>
<proteinExistence type="predicted"/>
<dbReference type="FunFam" id="1.10.10.60:FF:000141">
    <property type="entry name" value="TetR family transcriptional regulator"/>
    <property type="match status" value="1"/>
</dbReference>
<dbReference type="EMBL" id="QGGT01000003">
    <property type="protein sequence ID" value="PWK33820.1"/>
    <property type="molecule type" value="Genomic_DNA"/>
</dbReference>
<accession>A0A316EPM5</accession>
<dbReference type="GO" id="GO:0003700">
    <property type="term" value="F:DNA-binding transcription factor activity"/>
    <property type="evidence" value="ECO:0007669"/>
    <property type="project" value="TreeGrafter"/>
</dbReference>
<evidence type="ECO:0000313" key="5">
    <source>
        <dbReference type="EMBL" id="PWK33820.1"/>
    </source>
</evidence>
<evidence type="ECO:0000313" key="6">
    <source>
        <dbReference type="Proteomes" id="UP000245754"/>
    </source>
</evidence>
<protein>
    <submittedName>
        <fullName evidence="5">TetR family transcriptional regulator</fullName>
    </submittedName>
</protein>
<dbReference type="PANTHER" id="PTHR30055">
    <property type="entry name" value="HTH-TYPE TRANSCRIPTIONAL REGULATOR RUTR"/>
    <property type="match status" value="1"/>
</dbReference>
<dbReference type="Pfam" id="PF00440">
    <property type="entry name" value="TetR_N"/>
    <property type="match status" value="1"/>
</dbReference>